<dbReference type="Proteomes" id="UP000887576">
    <property type="component" value="Unplaced"/>
</dbReference>
<name>A0AC34REP4_9BILA</name>
<protein>
    <submittedName>
        <fullName evidence="2">Methyltransferase domain-containing protein</fullName>
    </submittedName>
</protein>
<dbReference type="WBParaSite" id="JU765_v2.g611.t1">
    <property type="protein sequence ID" value="JU765_v2.g611.t1"/>
    <property type="gene ID" value="JU765_v2.g611"/>
</dbReference>
<accession>A0AC34REP4</accession>
<evidence type="ECO:0000313" key="2">
    <source>
        <dbReference type="WBParaSite" id="JU765_v2.g611.t1"/>
    </source>
</evidence>
<organism evidence="1 2">
    <name type="scientific">Panagrolaimus sp. JU765</name>
    <dbReference type="NCBI Taxonomy" id="591449"/>
    <lineage>
        <taxon>Eukaryota</taxon>
        <taxon>Metazoa</taxon>
        <taxon>Ecdysozoa</taxon>
        <taxon>Nematoda</taxon>
        <taxon>Chromadorea</taxon>
        <taxon>Rhabditida</taxon>
        <taxon>Tylenchina</taxon>
        <taxon>Panagrolaimomorpha</taxon>
        <taxon>Panagrolaimoidea</taxon>
        <taxon>Panagrolaimidae</taxon>
        <taxon>Panagrolaimus</taxon>
    </lineage>
</organism>
<sequence length="260" mass="30145">MTFGAMLFILNNQYQIKCPKILDERTIKYYQNQAKDRKRALQDVPMTEDYLILYNVLVPEIYCTDLTRVGTVVDGGKWICNPLQVLNLDKCTVYSLGTSNDPSFEVDFQDFIGKKCLVRSVDKDDQNPETLRKITEANGIFKKAKITSKTDLAKNDFTFKDIMRFFGDKRIDILKIDIEGYEFEVKDEIFAVPICQILIEIHGGPALRTFKLVQEFSAHDYYLFSYEINGRYHTGCEYGFLHKTCFKDYGVDIILGKYLT</sequence>
<evidence type="ECO:0000313" key="1">
    <source>
        <dbReference type="Proteomes" id="UP000887576"/>
    </source>
</evidence>
<proteinExistence type="predicted"/>
<reference evidence="2" key="1">
    <citation type="submission" date="2022-11" db="UniProtKB">
        <authorList>
            <consortium name="WormBaseParasite"/>
        </authorList>
    </citation>
    <scope>IDENTIFICATION</scope>
</reference>